<comment type="caution">
    <text evidence="1">The sequence shown here is derived from an EMBL/GenBank/DDBJ whole genome shotgun (WGS) entry which is preliminary data.</text>
</comment>
<dbReference type="InterPro" id="IPR010093">
    <property type="entry name" value="SinI_DNA-bd"/>
</dbReference>
<dbReference type="AlphaFoldDB" id="A0A2G1MC10"/>
<name>A0A2G1MC10_9RHOB</name>
<evidence type="ECO:0000313" key="1">
    <source>
        <dbReference type="EMBL" id="PHP26277.1"/>
    </source>
</evidence>
<evidence type="ECO:0000313" key="2">
    <source>
        <dbReference type="Proteomes" id="UP000221860"/>
    </source>
</evidence>
<sequence length="117" mass="13587">MEQLLSRARLIARWRHGSDSFFWRAEADGLLVPIRDGRHVRYLWPAVFRFEGGLPPKGFETAYMADLMTPEEVARRAEMSRDTILRKAKCGSLSARRVGLSFRFVPAEVDRWMATWT</sequence>
<evidence type="ECO:0008006" key="3">
    <source>
        <dbReference type="Google" id="ProtNLM"/>
    </source>
</evidence>
<dbReference type="EMBL" id="NQWH01000045">
    <property type="protein sequence ID" value="PHP26277.1"/>
    <property type="molecule type" value="Genomic_DNA"/>
</dbReference>
<protein>
    <recommendedName>
        <fullName evidence="3">Helix-turn-helix domain-containing protein</fullName>
    </recommendedName>
</protein>
<keyword evidence="2" id="KW-1185">Reference proteome</keyword>
<dbReference type="OrthoDB" id="7744935at2"/>
<dbReference type="GO" id="GO:0003677">
    <property type="term" value="F:DNA binding"/>
    <property type="evidence" value="ECO:0007669"/>
    <property type="project" value="InterPro"/>
</dbReference>
<dbReference type="Proteomes" id="UP000221860">
    <property type="component" value="Unassembled WGS sequence"/>
</dbReference>
<organism evidence="1 2">
    <name type="scientific">Limimaricola cinnabarinus</name>
    <dbReference type="NCBI Taxonomy" id="1125964"/>
    <lineage>
        <taxon>Bacteria</taxon>
        <taxon>Pseudomonadati</taxon>
        <taxon>Pseudomonadota</taxon>
        <taxon>Alphaproteobacteria</taxon>
        <taxon>Rhodobacterales</taxon>
        <taxon>Paracoccaceae</taxon>
        <taxon>Limimaricola</taxon>
    </lineage>
</organism>
<accession>A0A2G1MC10</accession>
<gene>
    <name evidence="1" type="ORF">CJ301_17215</name>
</gene>
<reference evidence="1 2" key="1">
    <citation type="submission" date="2017-08" db="EMBL/GenBank/DDBJ databases">
        <title>Draft Genome Sequence of Loktanella cinnabarina Strain XM1, Isolated from Coastal Surface Water.</title>
        <authorList>
            <person name="Ma R."/>
            <person name="Wang J."/>
            <person name="Wang Q."/>
            <person name="Ma Z."/>
            <person name="Li J."/>
            <person name="Chen L."/>
        </authorList>
    </citation>
    <scope>NUCLEOTIDE SEQUENCE [LARGE SCALE GENOMIC DNA]</scope>
    <source>
        <strain evidence="1 2">XM1</strain>
    </source>
</reference>
<dbReference type="RefSeq" id="WP_099278590.1">
    <property type="nucleotide sequence ID" value="NZ_KZ304985.1"/>
</dbReference>
<dbReference type="NCBIfam" id="TIGR01764">
    <property type="entry name" value="excise"/>
    <property type="match status" value="1"/>
</dbReference>
<proteinExistence type="predicted"/>